<name>A0A2T5MC39_9GAMM</name>
<keyword evidence="3" id="KW-1185">Reference proteome</keyword>
<keyword evidence="2" id="KW-0378">Hydrolase</keyword>
<dbReference type="Gene3D" id="1.25.40.880">
    <property type="entry name" value="Alkyl sulfatase, dimerisation domain"/>
    <property type="match status" value="1"/>
</dbReference>
<dbReference type="Pfam" id="PF00753">
    <property type="entry name" value="Lactamase_B"/>
    <property type="match status" value="1"/>
</dbReference>
<protein>
    <submittedName>
        <fullName evidence="2">MBL fold metallo-hydrolase</fullName>
    </submittedName>
</protein>
<dbReference type="InterPro" id="IPR052195">
    <property type="entry name" value="Bact_Alkyl/Aryl-Sulfatase"/>
</dbReference>
<dbReference type="GO" id="GO:0046983">
    <property type="term" value="F:protein dimerization activity"/>
    <property type="evidence" value="ECO:0007669"/>
    <property type="project" value="InterPro"/>
</dbReference>
<organism evidence="2 3">
    <name type="scientific">Stenotrophobium rhamnosiphilum</name>
    <dbReference type="NCBI Taxonomy" id="2029166"/>
    <lineage>
        <taxon>Bacteria</taxon>
        <taxon>Pseudomonadati</taxon>
        <taxon>Pseudomonadota</taxon>
        <taxon>Gammaproteobacteria</taxon>
        <taxon>Nevskiales</taxon>
        <taxon>Nevskiaceae</taxon>
        <taxon>Stenotrophobium</taxon>
    </lineage>
</organism>
<dbReference type="InterPro" id="IPR038536">
    <property type="entry name" value="Alkyl/aryl-sulf_dimr_sf"/>
</dbReference>
<dbReference type="PANTHER" id="PTHR43223:SF2">
    <property type="entry name" value="METALLO-BETA-LACTAMASE DOMAIN-CONTAINING PROTEIN"/>
    <property type="match status" value="1"/>
</dbReference>
<dbReference type="EMBL" id="QANS01000007">
    <property type="protein sequence ID" value="PTU30137.1"/>
    <property type="molecule type" value="Genomic_DNA"/>
</dbReference>
<dbReference type="OrthoDB" id="9815874at2"/>
<dbReference type="SUPFAM" id="SSF56281">
    <property type="entry name" value="Metallo-hydrolase/oxidoreductase"/>
    <property type="match status" value="1"/>
</dbReference>
<comment type="caution">
    <text evidence="2">The sequence shown here is derived from an EMBL/GenBank/DDBJ whole genome shotgun (WGS) entry which is preliminary data.</text>
</comment>
<dbReference type="Pfam" id="PF14863">
    <property type="entry name" value="Alkyl_sulf_dimr"/>
    <property type="match status" value="1"/>
</dbReference>
<evidence type="ECO:0000313" key="3">
    <source>
        <dbReference type="Proteomes" id="UP000244248"/>
    </source>
</evidence>
<dbReference type="GO" id="GO:0016787">
    <property type="term" value="F:hydrolase activity"/>
    <property type="evidence" value="ECO:0007669"/>
    <property type="project" value="UniProtKB-KW"/>
</dbReference>
<dbReference type="PANTHER" id="PTHR43223">
    <property type="entry name" value="ALKYL/ARYL-SULFATASE"/>
    <property type="match status" value="1"/>
</dbReference>
<accession>A0A2T5MC39</accession>
<dbReference type="Gene3D" id="3.60.15.30">
    <property type="entry name" value="Metallo-beta-lactamase domain"/>
    <property type="match status" value="1"/>
</dbReference>
<sequence length="412" mass="45147">MSATESKPLLASLVQAGDEQKEAVKINDFIFMAKDISNAYLVTTSAGDVLVNTGFMDNAERSKRLFAPHRTGALRKIIITQGHPDHYGGVPVLREEGTEIIAERRFVDTLRYFKELGPYLAKRSRKLWANTIKRAANPLPPPDVVPDIAVDRRHEFELGGRRFELLSTPGGEALDSLVVWLPKERVAFTGNLLGPVFLAIPNLVTMRGDKPRLVQRYLHSLDVLRNLGAELLITGHGDPIVGADKIRADLDKLHAAVSYVNKTTIDGMNAGKDVHTLMREIRLPDELKVGEFHGKVSWAVRSIWEEYSGWFHHDSTTSLYGVPRSSVDADLVELAGGAAALAARAKQKVASGKFLEALHLTDIALGTEPKQADALAVKKDALQGLLKESGGSNLSETMWLRSEITAVEAALV</sequence>
<gene>
    <name evidence="2" type="ORF">CJD38_16485</name>
</gene>
<dbReference type="RefSeq" id="WP_107941483.1">
    <property type="nucleotide sequence ID" value="NZ_QANS01000007.1"/>
</dbReference>
<reference evidence="2 3" key="1">
    <citation type="submission" date="2018-04" db="EMBL/GenBank/DDBJ databases">
        <title>Novel species isolated from glacier.</title>
        <authorList>
            <person name="Liu Q."/>
            <person name="Xin Y.-H."/>
        </authorList>
    </citation>
    <scope>NUCLEOTIDE SEQUENCE [LARGE SCALE GENOMIC DNA]</scope>
    <source>
        <strain evidence="2 3">GT1R17</strain>
    </source>
</reference>
<evidence type="ECO:0000313" key="2">
    <source>
        <dbReference type="EMBL" id="PTU30137.1"/>
    </source>
</evidence>
<dbReference type="InterPro" id="IPR036866">
    <property type="entry name" value="RibonucZ/Hydroxyglut_hydro"/>
</dbReference>
<evidence type="ECO:0000259" key="1">
    <source>
        <dbReference type="SMART" id="SM00849"/>
    </source>
</evidence>
<dbReference type="InterPro" id="IPR029228">
    <property type="entry name" value="Alkyl_sulf_dimr"/>
</dbReference>
<dbReference type="AlphaFoldDB" id="A0A2T5MC39"/>
<dbReference type="SMART" id="SM00849">
    <property type="entry name" value="Lactamase_B"/>
    <property type="match status" value="1"/>
</dbReference>
<dbReference type="Proteomes" id="UP000244248">
    <property type="component" value="Unassembled WGS sequence"/>
</dbReference>
<proteinExistence type="predicted"/>
<dbReference type="InterPro" id="IPR001279">
    <property type="entry name" value="Metallo-B-lactamas"/>
</dbReference>
<feature type="domain" description="Metallo-beta-lactamase" evidence="1">
    <location>
        <begin position="36"/>
        <end position="236"/>
    </location>
</feature>